<name>A0A9X5I3R0_9CYAN</name>
<keyword evidence="1" id="KW-1133">Transmembrane helix</keyword>
<keyword evidence="1" id="KW-0812">Transmembrane</keyword>
<evidence type="ECO:0000313" key="2">
    <source>
        <dbReference type="EMBL" id="NHC34753.1"/>
    </source>
</evidence>
<dbReference type="RefSeq" id="WP_039717696.1">
    <property type="nucleotide sequence ID" value="NZ_JTJC03000002.1"/>
</dbReference>
<keyword evidence="1" id="KW-0472">Membrane</keyword>
<dbReference type="PANTHER" id="PTHR36009:SF3">
    <property type="entry name" value="TRANSMEMBRANE PROTEIN"/>
    <property type="match status" value="1"/>
</dbReference>
<feature type="transmembrane region" description="Helical" evidence="1">
    <location>
        <begin position="118"/>
        <end position="138"/>
    </location>
</feature>
<dbReference type="Proteomes" id="UP000031532">
    <property type="component" value="Unassembled WGS sequence"/>
</dbReference>
<gene>
    <name evidence="2" type="ORF">QH73_0008785</name>
</gene>
<feature type="transmembrane region" description="Helical" evidence="1">
    <location>
        <begin position="154"/>
        <end position="174"/>
    </location>
</feature>
<evidence type="ECO:0000313" key="3">
    <source>
        <dbReference type="Proteomes" id="UP000031532"/>
    </source>
</evidence>
<feature type="transmembrane region" description="Helical" evidence="1">
    <location>
        <begin position="44"/>
        <end position="65"/>
    </location>
</feature>
<reference evidence="2 3" key="1">
    <citation type="journal article" date="2015" name="Genome Announc.">
        <title>Draft Genome Sequence of the Terrestrial Cyanobacterium Scytonema millei VB511283, Isolated from Eastern India.</title>
        <authorList>
            <person name="Sen D."/>
            <person name="Chandrababunaidu M.M."/>
            <person name="Singh D."/>
            <person name="Sanghi N."/>
            <person name="Ghorai A."/>
            <person name="Mishra G.P."/>
            <person name="Madduluri M."/>
            <person name="Adhikary S.P."/>
            <person name="Tripathy S."/>
        </authorList>
    </citation>
    <scope>NUCLEOTIDE SEQUENCE [LARGE SCALE GENOMIC DNA]</scope>
    <source>
        <strain evidence="2 3">VB511283</strain>
    </source>
</reference>
<accession>A0A9X5I3R0</accession>
<dbReference type="PANTHER" id="PTHR36009">
    <property type="match status" value="1"/>
</dbReference>
<protein>
    <submittedName>
        <fullName evidence="2">DUF2834 domain-containing protein</fullName>
    </submittedName>
</protein>
<evidence type="ECO:0000256" key="1">
    <source>
        <dbReference type="SAM" id="Phobius"/>
    </source>
</evidence>
<sequence length="223" mass="24667">MSRKIGFWLLWLGFITYAFGFAPPDRPDTLELITNLSTGKWAGINPLVVSLFNLMGVFPLIYSCLLFTDGRGQKIPAWIFATLSMGVGAFALLPYLALRQSNPTFPGQKNLFLKLLDARLTGVVLSIVAIALVVYGLAQGDWADFIQQWQTSRFIHVMSLDFCLLCVLFPALLGDDMARRGMNNSVIFWLTALIPLFGSLVYLCVRPPLPEDSSAVASQQVVT</sequence>
<proteinExistence type="predicted"/>
<dbReference type="AlphaFoldDB" id="A0A9X5I3R0"/>
<organism evidence="2 3">
    <name type="scientific">Scytonema millei VB511283</name>
    <dbReference type="NCBI Taxonomy" id="1245923"/>
    <lineage>
        <taxon>Bacteria</taxon>
        <taxon>Bacillati</taxon>
        <taxon>Cyanobacteriota</taxon>
        <taxon>Cyanophyceae</taxon>
        <taxon>Nostocales</taxon>
        <taxon>Scytonemataceae</taxon>
        <taxon>Scytonema</taxon>
    </lineage>
</organism>
<keyword evidence="3" id="KW-1185">Reference proteome</keyword>
<feature type="transmembrane region" description="Helical" evidence="1">
    <location>
        <begin position="186"/>
        <end position="205"/>
    </location>
</feature>
<dbReference type="EMBL" id="JTJC03000002">
    <property type="protein sequence ID" value="NHC34753.1"/>
    <property type="molecule type" value="Genomic_DNA"/>
</dbReference>
<feature type="transmembrane region" description="Helical" evidence="1">
    <location>
        <begin position="77"/>
        <end position="98"/>
    </location>
</feature>
<dbReference type="OrthoDB" id="482433at2"/>
<comment type="caution">
    <text evidence="2">The sequence shown here is derived from an EMBL/GenBank/DDBJ whole genome shotgun (WGS) entry which is preliminary data.</text>
</comment>